<dbReference type="EMBL" id="CM037021">
    <property type="protein sequence ID" value="KAH7669573.1"/>
    <property type="molecule type" value="Genomic_DNA"/>
</dbReference>
<reference evidence="2" key="1">
    <citation type="journal article" date="2022" name="Nat. Commun.">
        <title>Chromosome evolution and the genetic basis of agronomically important traits in greater yam.</title>
        <authorList>
            <person name="Bredeson J.V."/>
            <person name="Lyons J.B."/>
            <person name="Oniyinde I.O."/>
            <person name="Okereke N.R."/>
            <person name="Kolade O."/>
            <person name="Nnabue I."/>
            <person name="Nwadili C.O."/>
            <person name="Hribova E."/>
            <person name="Parker M."/>
            <person name="Nwogha J."/>
            <person name="Shu S."/>
            <person name="Carlson J."/>
            <person name="Kariba R."/>
            <person name="Muthemba S."/>
            <person name="Knop K."/>
            <person name="Barton G.J."/>
            <person name="Sherwood A.V."/>
            <person name="Lopez-Montes A."/>
            <person name="Asiedu R."/>
            <person name="Jamnadass R."/>
            <person name="Muchugi A."/>
            <person name="Goodstein D."/>
            <person name="Egesi C.N."/>
            <person name="Featherston J."/>
            <person name="Asfaw A."/>
            <person name="Simpson G.G."/>
            <person name="Dolezel J."/>
            <person name="Hendre P.S."/>
            <person name="Van Deynze A."/>
            <person name="Kumar P.L."/>
            <person name="Obidiegwu J.E."/>
            <person name="Bhattacharjee R."/>
            <person name="Rokhsar D.S."/>
        </authorList>
    </citation>
    <scope>NUCLEOTIDE SEQUENCE [LARGE SCALE GENOMIC DNA]</scope>
    <source>
        <strain evidence="2">cv. TDa95/00328</strain>
    </source>
</reference>
<evidence type="ECO:0000313" key="2">
    <source>
        <dbReference type="Proteomes" id="UP000827976"/>
    </source>
</evidence>
<proteinExistence type="predicted"/>
<dbReference type="Proteomes" id="UP000827976">
    <property type="component" value="Chromosome 11"/>
</dbReference>
<dbReference type="EC" id="2.7.11.1" evidence="1"/>
<keyword evidence="1" id="KW-0418">Kinase</keyword>
<keyword evidence="2" id="KW-1185">Reference proteome</keyword>
<gene>
    <name evidence="1" type="ORF">IHE45_11G087300</name>
</gene>
<protein>
    <submittedName>
        <fullName evidence="1">Non-specific serine/threonine protein kinase protein</fullName>
        <ecNumber evidence="1">2.7.11.1</ecNumber>
    </submittedName>
</protein>
<accession>A0ACB7V822</accession>
<keyword evidence="1" id="KW-0808">Transferase</keyword>
<evidence type="ECO:0000313" key="1">
    <source>
        <dbReference type="EMBL" id="KAH7669573.1"/>
    </source>
</evidence>
<sequence>FLPRTLSDPLYQICGKTGNYTTNSTYKSNLLALLSSLTSNGSRQGFYKERVGRRPDKVSAFILCRGDTNTNTCRSCLDLAGQDIIQLCANAKGATIWYDYCLLRYSNENFLTSSENSNVFYMWNVNNVTEPDKFNKLVSELVSMTSQYAAFNSTLRFATGEANFTAADPKIYGLAQCTRDLCGDECYQCLKSMFSVMPNIAGKRGGRVIGDRCYFRYELYSFYEGKSSLQLPSSSSSPSAPPFQSNGTETPGTAIPPSVPSVAGGGTKNVNVKILVIVIPLVNAFLLICTFILWFWRRKRRRSLGGKIPDFSNPEDITSVDSILFDLSTLRSATANFSEENKLGQGGFGSVFKGTLPDGREIAVKRLSAGSGQGLKEIKNELVLIAKLEHRNLVRLLGVCLEAQEMMLVYEYVPNRSLDTILFDSAKSEQLDWGRRYKIISGIAGGLLYLHEDSQIKIIHRDLKASNILLDEEMNPKISDFGLARLFGGDQSGATTSQVVGTFGYMAPEYVMCGQYSAKSDIFSYGVLVLEILTGRKNTSFRESEQAENLISYTWEHWTRGTISEILDPSLGDQWLRSEALRCIQIGLLCVQEDPANRPTMSMVVLMLYSYSESLQSPSRPAYCVGLSAGMDSDAFQKRYNLSTGQGSIPKTPSEDSVSEMEPR</sequence>
<comment type="caution">
    <text evidence="1">The sequence shown here is derived from an EMBL/GenBank/DDBJ whole genome shotgun (WGS) entry which is preliminary data.</text>
</comment>
<feature type="non-terminal residue" evidence="1">
    <location>
        <position position="1"/>
    </location>
</feature>
<organism evidence="1 2">
    <name type="scientific">Dioscorea alata</name>
    <name type="common">Purple yam</name>
    <dbReference type="NCBI Taxonomy" id="55571"/>
    <lineage>
        <taxon>Eukaryota</taxon>
        <taxon>Viridiplantae</taxon>
        <taxon>Streptophyta</taxon>
        <taxon>Embryophyta</taxon>
        <taxon>Tracheophyta</taxon>
        <taxon>Spermatophyta</taxon>
        <taxon>Magnoliopsida</taxon>
        <taxon>Liliopsida</taxon>
        <taxon>Dioscoreales</taxon>
        <taxon>Dioscoreaceae</taxon>
        <taxon>Dioscorea</taxon>
    </lineage>
</organism>
<name>A0ACB7V822_DIOAL</name>
<keyword evidence="1" id="KW-0723">Serine/threonine-protein kinase</keyword>